<dbReference type="InterPro" id="IPR044880">
    <property type="entry name" value="NCX_ion-bd_dom_sf"/>
</dbReference>
<feature type="transmembrane region" description="Helical" evidence="19">
    <location>
        <begin position="408"/>
        <end position="430"/>
    </location>
</feature>
<evidence type="ECO:0000256" key="8">
    <source>
        <dbReference type="ARBA" id="ARBA00022729"/>
    </source>
</evidence>
<dbReference type="GO" id="GO:0005262">
    <property type="term" value="F:calcium channel activity"/>
    <property type="evidence" value="ECO:0007669"/>
    <property type="project" value="TreeGrafter"/>
</dbReference>
<dbReference type="GO" id="GO:0008273">
    <property type="term" value="F:calcium, potassium:sodium antiporter activity"/>
    <property type="evidence" value="ECO:0007669"/>
    <property type="project" value="TreeGrafter"/>
</dbReference>
<evidence type="ECO:0000256" key="10">
    <source>
        <dbReference type="ARBA" id="ARBA00022847"/>
    </source>
</evidence>
<evidence type="ECO:0000256" key="17">
    <source>
        <dbReference type="ARBA" id="ARBA00033627"/>
    </source>
</evidence>
<keyword evidence="15 19" id="KW-0472">Membrane</keyword>
<evidence type="ECO:0000313" key="22">
    <source>
        <dbReference type="Proteomes" id="UP001318040"/>
    </source>
</evidence>
<dbReference type="NCBIfam" id="TIGR00367">
    <property type="entry name" value="calcium/sodium antiporter"/>
    <property type="match status" value="1"/>
</dbReference>
<feature type="domain" description="Sodium/calcium exchanger membrane region" evidence="21">
    <location>
        <begin position="86"/>
        <end position="226"/>
    </location>
</feature>
<comment type="catalytic activity">
    <reaction evidence="17">
        <text>Ca(2+)(out) + K(+)(out) + 4 Na(+)(in) = Ca(2+)(in) + K(+)(in) + 4 Na(+)(out)</text>
        <dbReference type="Rhea" id="RHEA:69967"/>
        <dbReference type="ChEBI" id="CHEBI:29101"/>
        <dbReference type="ChEBI" id="CHEBI:29103"/>
        <dbReference type="ChEBI" id="CHEBI:29108"/>
    </reaction>
</comment>
<evidence type="ECO:0000259" key="21">
    <source>
        <dbReference type="Pfam" id="PF01699"/>
    </source>
</evidence>
<evidence type="ECO:0000256" key="13">
    <source>
        <dbReference type="ARBA" id="ARBA00023053"/>
    </source>
</evidence>
<evidence type="ECO:0000256" key="11">
    <source>
        <dbReference type="ARBA" id="ARBA00022958"/>
    </source>
</evidence>
<feature type="transmembrane region" description="Helical" evidence="19">
    <location>
        <begin position="442"/>
        <end position="464"/>
    </location>
</feature>
<feature type="chain" id="PRO_5042520377" evidence="20">
    <location>
        <begin position="32"/>
        <end position="540"/>
    </location>
</feature>
<feature type="signal peptide" evidence="20">
    <location>
        <begin position="1"/>
        <end position="31"/>
    </location>
</feature>
<dbReference type="InterPro" id="IPR004481">
    <property type="entry name" value="K/Na/Ca-exchanger"/>
</dbReference>
<keyword evidence="13" id="KW-0915">Sodium</keyword>
<feature type="domain" description="Sodium/calcium exchanger membrane region" evidence="21">
    <location>
        <begin position="374"/>
        <end position="522"/>
    </location>
</feature>
<comment type="similarity">
    <text evidence="2">Belongs to the Ca(2+):cation antiporter (CaCA) (TC 2.A.19) family. SLC24A subfamily.</text>
</comment>
<evidence type="ECO:0000256" key="5">
    <source>
        <dbReference type="ARBA" id="ARBA00022538"/>
    </source>
</evidence>
<dbReference type="InterPro" id="IPR004837">
    <property type="entry name" value="NaCa_Exmemb"/>
</dbReference>
<evidence type="ECO:0000256" key="6">
    <source>
        <dbReference type="ARBA" id="ARBA00022568"/>
    </source>
</evidence>
<comment type="subcellular location">
    <subcellularLocation>
        <location evidence="1">Membrane</location>
        <topology evidence="1">Multi-pass membrane protein</topology>
    </subcellularLocation>
</comment>
<feature type="transmembrane region" description="Helical" evidence="19">
    <location>
        <begin position="476"/>
        <end position="498"/>
    </location>
</feature>
<feature type="transmembrane region" description="Helical" evidence="19">
    <location>
        <begin position="375"/>
        <end position="396"/>
    </location>
</feature>
<dbReference type="CTD" id="283652"/>
<keyword evidence="8 20" id="KW-0732">Signal</keyword>
<keyword evidence="10" id="KW-0769">Symport</keyword>
<evidence type="ECO:0000256" key="4">
    <source>
        <dbReference type="ARBA" id="ARBA00022449"/>
    </source>
</evidence>
<feature type="transmembrane region" description="Helical" evidence="19">
    <location>
        <begin position="81"/>
        <end position="104"/>
    </location>
</feature>
<evidence type="ECO:0000256" key="14">
    <source>
        <dbReference type="ARBA" id="ARBA00023065"/>
    </source>
</evidence>
<dbReference type="GO" id="GO:0015293">
    <property type="term" value="F:symporter activity"/>
    <property type="evidence" value="ECO:0007669"/>
    <property type="project" value="UniProtKB-KW"/>
</dbReference>
<keyword evidence="3" id="KW-0813">Transport</keyword>
<dbReference type="RefSeq" id="XP_032831753.1">
    <property type="nucleotide sequence ID" value="XM_032975862.1"/>
</dbReference>
<dbReference type="KEGG" id="pmrn:116954968"/>
<evidence type="ECO:0000256" key="7">
    <source>
        <dbReference type="ARBA" id="ARBA00022692"/>
    </source>
</evidence>
<evidence type="ECO:0000256" key="19">
    <source>
        <dbReference type="SAM" id="Phobius"/>
    </source>
</evidence>
<feature type="transmembrane region" description="Helical" evidence="19">
    <location>
        <begin position="116"/>
        <end position="143"/>
    </location>
</feature>
<keyword evidence="11" id="KW-0630">Potassium</keyword>
<feature type="transmembrane region" description="Helical" evidence="19">
    <location>
        <begin position="505"/>
        <end position="523"/>
    </location>
</feature>
<keyword evidence="12 19" id="KW-1133">Transmembrane helix</keyword>
<feature type="transmembrane region" description="Helical" evidence="19">
    <location>
        <begin position="209"/>
        <end position="228"/>
    </location>
</feature>
<keyword evidence="5" id="KW-0633">Potassium transport</keyword>
<keyword evidence="14" id="KW-0406">Ion transport</keyword>
<evidence type="ECO:0000256" key="12">
    <source>
        <dbReference type="ARBA" id="ARBA00022989"/>
    </source>
</evidence>
<dbReference type="AlphaFoldDB" id="A0AAJ7UBH5"/>
<dbReference type="PANTHER" id="PTHR10846:SF61">
    <property type="entry name" value="SODIUM_POTASSIUM_CALCIUM EXCHANGER 5"/>
    <property type="match status" value="1"/>
</dbReference>
<evidence type="ECO:0000256" key="1">
    <source>
        <dbReference type="ARBA" id="ARBA00004141"/>
    </source>
</evidence>
<feature type="region of interest" description="Disordered" evidence="18">
    <location>
        <begin position="249"/>
        <end position="296"/>
    </location>
</feature>
<dbReference type="Gene3D" id="1.20.1420.30">
    <property type="entry name" value="NCX, central ion-binding region"/>
    <property type="match status" value="2"/>
</dbReference>
<evidence type="ECO:0000256" key="20">
    <source>
        <dbReference type="SAM" id="SignalP"/>
    </source>
</evidence>
<dbReference type="PANTHER" id="PTHR10846">
    <property type="entry name" value="SODIUM/POTASSIUM/CALCIUM EXCHANGER"/>
    <property type="match status" value="1"/>
</dbReference>
<evidence type="ECO:0000313" key="23">
    <source>
        <dbReference type="RefSeq" id="XP_032831753.1"/>
    </source>
</evidence>
<dbReference type="Pfam" id="PF01699">
    <property type="entry name" value="Na_Ca_ex"/>
    <property type="match status" value="2"/>
</dbReference>
<evidence type="ECO:0000256" key="2">
    <source>
        <dbReference type="ARBA" id="ARBA00005364"/>
    </source>
</evidence>
<sequence>MDPSLGSSAARCILGASSTVLLLLRLDYAVGLEAGAGAHHSNHMRVRRDEETGNDTGCVGPASDEFPPGFFTPEEQREGGVLIYILIALYLLLAIAIVCDYYFLPSLELISDRLGLTMDVAGATFMAAGSSAPEMVTAFLGVFVTKGDIGVSTIVGSAVYNLLGICAICCLFSPSASPLSHWPLLRDSLAYAVSVAVLIGCIHDGKVHWYEALSLVSVYAAYVVVLRFDARLHRAFTRGCLCLRPAGQHRRRRQPGNGPEARPLVGGGEERGDAAGEDHGGGTSRRSSTGVNDFLHGRTRSDSGVILRDGSDYSQLTLSLHGLTSLEDEEPMGLLHVPQGDGRRVLWVLSLPVLLLLTLTVPDCRARSMRRFFPVTFFMAAVWISALTYLLVWMVTVTGETLGIPDTVMGLTLLAIGTSLPDTITSLLVAREGKADMAMSNIVGSNVFDMLCLGLPWLLLTAFVSPSGPAHVSSAGLVYSASSLLISLALLLACVHAARWRLSRPLGAACLAAYLVFVAVAVLHEVGVLGGDPAARVCGK</sequence>
<proteinExistence type="inferred from homology"/>
<protein>
    <submittedName>
        <fullName evidence="23">Sodium/potassium/calcium exchanger 5</fullName>
    </submittedName>
</protein>
<reference evidence="23" key="1">
    <citation type="submission" date="2025-08" db="UniProtKB">
        <authorList>
            <consortium name="RefSeq"/>
        </authorList>
    </citation>
    <scope>IDENTIFICATION</scope>
    <source>
        <tissue evidence="23">Sperm</tissue>
    </source>
</reference>
<keyword evidence="22" id="KW-1185">Reference proteome</keyword>
<accession>A0AAJ7UBH5</accession>
<keyword evidence="7 19" id="KW-0812">Transmembrane</keyword>
<feature type="compositionally biased region" description="Basic and acidic residues" evidence="18">
    <location>
        <begin position="268"/>
        <end position="280"/>
    </location>
</feature>
<evidence type="ECO:0000256" key="15">
    <source>
        <dbReference type="ARBA" id="ARBA00023136"/>
    </source>
</evidence>
<organism evidence="22 23">
    <name type="scientific">Petromyzon marinus</name>
    <name type="common">Sea lamprey</name>
    <dbReference type="NCBI Taxonomy" id="7757"/>
    <lineage>
        <taxon>Eukaryota</taxon>
        <taxon>Metazoa</taxon>
        <taxon>Chordata</taxon>
        <taxon>Craniata</taxon>
        <taxon>Vertebrata</taxon>
        <taxon>Cyclostomata</taxon>
        <taxon>Hyperoartia</taxon>
        <taxon>Petromyzontiformes</taxon>
        <taxon>Petromyzontidae</taxon>
        <taxon>Petromyzon</taxon>
    </lineage>
</organism>
<dbReference type="Proteomes" id="UP001318040">
    <property type="component" value="Chromosome 57"/>
</dbReference>
<keyword evidence="6" id="KW-0109">Calcium transport</keyword>
<keyword evidence="9" id="KW-0106">Calcium</keyword>
<keyword evidence="16" id="KW-0739">Sodium transport</keyword>
<evidence type="ECO:0000256" key="9">
    <source>
        <dbReference type="ARBA" id="ARBA00022837"/>
    </source>
</evidence>
<evidence type="ECO:0000256" key="3">
    <source>
        <dbReference type="ARBA" id="ARBA00022448"/>
    </source>
</evidence>
<evidence type="ECO:0000256" key="18">
    <source>
        <dbReference type="SAM" id="MobiDB-lite"/>
    </source>
</evidence>
<dbReference type="GO" id="GO:0005886">
    <property type="term" value="C:plasma membrane"/>
    <property type="evidence" value="ECO:0007669"/>
    <property type="project" value="TreeGrafter"/>
</dbReference>
<feature type="transmembrane region" description="Helical" evidence="19">
    <location>
        <begin position="149"/>
        <end position="172"/>
    </location>
</feature>
<keyword evidence="4" id="KW-0050">Antiport</keyword>
<evidence type="ECO:0000256" key="16">
    <source>
        <dbReference type="ARBA" id="ARBA00023201"/>
    </source>
</evidence>
<dbReference type="FunFam" id="1.20.1420.30:FF:000009">
    <property type="entry name" value="sodium/potassium/calcium exchanger 5 isoform X2"/>
    <property type="match status" value="1"/>
</dbReference>
<name>A0AAJ7UBH5_PETMA</name>
<gene>
    <name evidence="23" type="primary">SLC24A5</name>
</gene>
<dbReference type="GO" id="GO:0006874">
    <property type="term" value="P:intracellular calcium ion homeostasis"/>
    <property type="evidence" value="ECO:0007669"/>
    <property type="project" value="TreeGrafter"/>
</dbReference>